<reference evidence="5 6" key="1">
    <citation type="submission" date="2018-03" db="EMBL/GenBank/DDBJ databases">
        <title>Genomic Encyclopedia of Type Strains, Phase III (KMG-III): the genomes of soil and plant-associated and newly described type strains.</title>
        <authorList>
            <person name="Whitman W."/>
        </authorList>
    </citation>
    <scope>NUCLEOTIDE SEQUENCE [LARGE SCALE GENOMIC DNA]</scope>
    <source>
        <strain evidence="5 6">CGMCC 1.12700</strain>
    </source>
</reference>
<dbReference type="EC" id="5.2.1.8" evidence="1"/>
<evidence type="ECO:0000256" key="3">
    <source>
        <dbReference type="ARBA" id="ARBA00023235"/>
    </source>
</evidence>
<dbReference type="Pfam" id="PF00160">
    <property type="entry name" value="Pro_isomerase"/>
    <property type="match status" value="1"/>
</dbReference>
<gene>
    <name evidence="5" type="ORF">B0I18_10897</name>
</gene>
<evidence type="ECO:0000313" key="5">
    <source>
        <dbReference type="EMBL" id="PSK90367.1"/>
    </source>
</evidence>
<dbReference type="InterPro" id="IPR029000">
    <property type="entry name" value="Cyclophilin-like_dom_sf"/>
</dbReference>
<dbReference type="AlphaFoldDB" id="A0A2P8CZJ8"/>
<name>A0A2P8CZJ8_9BACT</name>
<dbReference type="PROSITE" id="PS50072">
    <property type="entry name" value="CSA_PPIASE_2"/>
    <property type="match status" value="1"/>
</dbReference>
<dbReference type="GO" id="GO:0003755">
    <property type="term" value="F:peptidyl-prolyl cis-trans isomerase activity"/>
    <property type="evidence" value="ECO:0007669"/>
    <property type="project" value="UniProtKB-KW"/>
</dbReference>
<dbReference type="EMBL" id="PYGD01000008">
    <property type="protein sequence ID" value="PSK90367.1"/>
    <property type="molecule type" value="Genomic_DNA"/>
</dbReference>
<evidence type="ECO:0000313" key="6">
    <source>
        <dbReference type="Proteomes" id="UP000240572"/>
    </source>
</evidence>
<evidence type="ECO:0000259" key="4">
    <source>
        <dbReference type="PROSITE" id="PS50072"/>
    </source>
</evidence>
<evidence type="ECO:0000256" key="1">
    <source>
        <dbReference type="ARBA" id="ARBA00013194"/>
    </source>
</evidence>
<keyword evidence="6" id="KW-1185">Reference proteome</keyword>
<dbReference type="PANTHER" id="PTHR45625">
    <property type="entry name" value="PEPTIDYL-PROLYL CIS-TRANS ISOMERASE-RELATED"/>
    <property type="match status" value="1"/>
</dbReference>
<dbReference type="PANTHER" id="PTHR45625:SF4">
    <property type="entry name" value="PEPTIDYLPROLYL ISOMERASE DOMAIN AND WD REPEAT-CONTAINING PROTEIN 1"/>
    <property type="match status" value="1"/>
</dbReference>
<proteinExistence type="predicted"/>
<dbReference type="CDD" id="cd00317">
    <property type="entry name" value="cyclophilin"/>
    <property type="match status" value="1"/>
</dbReference>
<comment type="caution">
    <text evidence="5">The sequence shown here is derived from an EMBL/GenBank/DDBJ whole genome shotgun (WGS) entry which is preliminary data.</text>
</comment>
<organism evidence="5 6">
    <name type="scientific">Taibaiella chishuiensis</name>
    <dbReference type="NCBI Taxonomy" id="1434707"/>
    <lineage>
        <taxon>Bacteria</taxon>
        <taxon>Pseudomonadati</taxon>
        <taxon>Bacteroidota</taxon>
        <taxon>Chitinophagia</taxon>
        <taxon>Chitinophagales</taxon>
        <taxon>Chitinophagaceae</taxon>
        <taxon>Taibaiella</taxon>
    </lineage>
</organism>
<sequence length="234" mass="25623">MTDCRVPASGAVWRRSCTKSPTFAGMKKRHPVSLRKAICSILLCMLCGWALSGCGSRERHAGTRILIITTYGDIEAELYPDKAPATVAAFLRNVDSGYYRNTTFYRVLRDDNQVSGVPHSHLIQGGLWGSKSAIADRLPLIPHEPTNKTGLHHLTGTLSMARNTPGTASSEFFICLKDDPGFDFGGENNPDGAGYAAFGKVISGMDAVQKIYSRPEYDQQFTPLIAIQNIKRLD</sequence>
<dbReference type="OrthoDB" id="9807797at2"/>
<evidence type="ECO:0000256" key="2">
    <source>
        <dbReference type="ARBA" id="ARBA00023110"/>
    </source>
</evidence>
<accession>A0A2P8CZJ8</accession>
<dbReference type="Proteomes" id="UP000240572">
    <property type="component" value="Unassembled WGS sequence"/>
</dbReference>
<dbReference type="InterPro" id="IPR044666">
    <property type="entry name" value="Cyclophilin_A-like"/>
</dbReference>
<dbReference type="InterPro" id="IPR002130">
    <property type="entry name" value="Cyclophilin-type_PPIase_dom"/>
</dbReference>
<feature type="domain" description="PPIase cyclophilin-type" evidence="4">
    <location>
        <begin position="72"/>
        <end position="227"/>
    </location>
</feature>
<keyword evidence="3 5" id="KW-0413">Isomerase</keyword>
<protein>
    <recommendedName>
        <fullName evidence="1">peptidylprolyl isomerase</fullName>
        <ecNumber evidence="1">5.2.1.8</ecNumber>
    </recommendedName>
</protein>
<dbReference type="Gene3D" id="2.40.100.10">
    <property type="entry name" value="Cyclophilin-like"/>
    <property type="match status" value="1"/>
</dbReference>
<keyword evidence="2" id="KW-0697">Rotamase</keyword>
<dbReference type="SUPFAM" id="SSF50891">
    <property type="entry name" value="Cyclophilin-like"/>
    <property type="match status" value="1"/>
</dbReference>